<dbReference type="GO" id="GO:0005886">
    <property type="term" value="C:plasma membrane"/>
    <property type="evidence" value="ECO:0007669"/>
    <property type="project" value="UniProtKB-SubCell"/>
</dbReference>
<keyword evidence="2" id="KW-1003">Cell membrane</keyword>
<evidence type="ECO:0000256" key="5">
    <source>
        <dbReference type="ARBA" id="ARBA00023136"/>
    </source>
</evidence>
<evidence type="ECO:0000256" key="1">
    <source>
        <dbReference type="ARBA" id="ARBA00004651"/>
    </source>
</evidence>
<evidence type="ECO:0000259" key="7">
    <source>
        <dbReference type="Pfam" id="PF06271"/>
    </source>
</evidence>
<keyword evidence="4 6" id="KW-1133">Transmembrane helix</keyword>
<comment type="subcellular location">
    <subcellularLocation>
        <location evidence="1">Cell membrane</location>
        <topology evidence="1">Multi-pass membrane protein</topology>
    </subcellularLocation>
</comment>
<feature type="transmembrane region" description="Helical" evidence="6">
    <location>
        <begin position="56"/>
        <end position="73"/>
    </location>
</feature>
<dbReference type="PANTHER" id="PTHR36115">
    <property type="entry name" value="PROLINE-RICH ANTIGEN HOMOLOG-RELATED"/>
    <property type="match status" value="1"/>
</dbReference>
<dbReference type="Proteomes" id="UP000031586">
    <property type="component" value="Unassembled WGS sequence"/>
</dbReference>
<organism evidence="8 9">
    <name type="scientific">Vibrio owensii CAIM 1854 = LMG 25443</name>
    <dbReference type="NCBI Taxonomy" id="1229493"/>
    <lineage>
        <taxon>Bacteria</taxon>
        <taxon>Pseudomonadati</taxon>
        <taxon>Pseudomonadota</taxon>
        <taxon>Gammaproteobacteria</taxon>
        <taxon>Vibrionales</taxon>
        <taxon>Vibrionaceae</taxon>
        <taxon>Vibrio</taxon>
    </lineage>
</organism>
<reference evidence="8 9" key="1">
    <citation type="submission" date="2014-07" db="EMBL/GenBank/DDBJ databases">
        <title>Unique and conserved regions in Vibrio harveyi and related species in comparison with the shrimp pathogen Vibrio harveyi CAIM 1792.</title>
        <authorList>
            <person name="Espinoza-Valles I."/>
            <person name="Vora G."/>
            <person name="Leekitcharoenphon P."/>
            <person name="Ussery D."/>
            <person name="Hoj L."/>
            <person name="Gomez-Gil B."/>
        </authorList>
    </citation>
    <scope>NUCLEOTIDE SEQUENCE [LARGE SCALE GENOMIC DNA]</scope>
    <source>
        <strain evidence="9">CAIM 1854 / LMG 25443</strain>
    </source>
</reference>
<name>A0A0C1ZI88_9VIBR</name>
<dbReference type="AlphaFoldDB" id="A0A0C1ZI88"/>
<dbReference type="PANTHER" id="PTHR36115:SF4">
    <property type="entry name" value="MEMBRANE PROTEIN"/>
    <property type="match status" value="1"/>
</dbReference>
<feature type="domain" description="RDD" evidence="7">
    <location>
        <begin position="7"/>
        <end position="141"/>
    </location>
</feature>
<comment type="caution">
    <text evidence="8">The sequence shown here is derived from an EMBL/GenBank/DDBJ whole genome shotgun (WGS) entry which is preliminary data.</text>
</comment>
<proteinExistence type="predicted"/>
<evidence type="ECO:0000256" key="3">
    <source>
        <dbReference type="ARBA" id="ARBA00022692"/>
    </source>
</evidence>
<keyword evidence="3 6" id="KW-0812">Transmembrane</keyword>
<protein>
    <submittedName>
        <fullName evidence="8">RDD family protein</fullName>
    </submittedName>
</protein>
<accession>A0A0C1ZI88</accession>
<sequence length="147" mass="16599">MWCSIANRKRRMIGGLIDLMIVTGLVLLIALTINSFVNDFELSVSENLQLVKDTKASYVLTIPMLMLVNWNLLREGQTIGMRLVGIKVVMKNGHDTTKVTASLRLCISYLIEMLIPFTPLVNIILLFCHPERRLLHDMLSGTKVVNC</sequence>
<evidence type="ECO:0000256" key="2">
    <source>
        <dbReference type="ARBA" id="ARBA00022475"/>
    </source>
</evidence>
<evidence type="ECO:0000256" key="6">
    <source>
        <dbReference type="SAM" id="Phobius"/>
    </source>
</evidence>
<gene>
    <name evidence="8" type="ORF">H735_11895</name>
</gene>
<evidence type="ECO:0000313" key="9">
    <source>
        <dbReference type="Proteomes" id="UP000031586"/>
    </source>
</evidence>
<evidence type="ECO:0000256" key="4">
    <source>
        <dbReference type="ARBA" id="ARBA00022989"/>
    </source>
</evidence>
<dbReference type="RefSeq" id="WP_027726627.1">
    <property type="nucleotide sequence ID" value="NZ_BAOH01000020.1"/>
</dbReference>
<keyword evidence="5 6" id="KW-0472">Membrane</keyword>
<dbReference type="InterPro" id="IPR051791">
    <property type="entry name" value="Pra-immunoreactive"/>
</dbReference>
<dbReference type="PATRIC" id="fig|1229493.5.peg.1476"/>
<dbReference type="Pfam" id="PF06271">
    <property type="entry name" value="RDD"/>
    <property type="match status" value="1"/>
</dbReference>
<dbReference type="EMBL" id="JPRD01000017">
    <property type="protein sequence ID" value="KIF52881.1"/>
    <property type="molecule type" value="Genomic_DNA"/>
</dbReference>
<evidence type="ECO:0000313" key="8">
    <source>
        <dbReference type="EMBL" id="KIF52881.1"/>
    </source>
</evidence>
<feature type="transmembrane region" description="Helical" evidence="6">
    <location>
        <begin position="12"/>
        <end position="36"/>
    </location>
</feature>
<dbReference type="InterPro" id="IPR010432">
    <property type="entry name" value="RDD"/>
</dbReference>